<keyword evidence="2" id="KW-1185">Reference proteome</keyword>
<dbReference type="AlphaFoldDB" id="A0AAN7ZRW1"/>
<dbReference type="Proteomes" id="UP001329430">
    <property type="component" value="Chromosome 3"/>
</dbReference>
<evidence type="ECO:0000313" key="2">
    <source>
        <dbReference type="Proteomes" id="UP001329430"/>
    </source>
</evidence>
<accession>A0AAN7ZRW1</accession>
<proteinExistence type="predicted"/>
<gene>
    <name evidence="1" type="ORF">RI129_005227</name>
</gene>
<evidence type="ECO:0000313" key="1">
    <source>
        <dbReference type="EMBL" id="KAK5646763.1"/>
    </source>
</evidence>
<name>A0AAN7ZRW1_9COLE</name>
<protein>
    <submittedName>
        <fullName evidence="1">Uncharacterized protein</fullName>
    </submittedName>
</protein>
<dbReference type="PANTHER" id="PTHR28457:SF1">
    <property type="entry name" value="CILIA- AND FLAGELLA-ASSOCIATED PROTEIN 119"/>
    <property type="match status" value="1"/>
</dbReference>
<dbReference type="EMBL" id="JAVRBK010000003">
    <property type="protein sequence ID" value="KAK5646763.1"/>
    <property type="molecule type" value="Genomic_DNA"/>
</dbReference>
<dbReference type="PANTHER" id="PTHR28457">
    <property type="entry name" value="COILED-COIL DOMAIN-CONTAINING PROTEIN 189"/>
    <property type="match status" value="1"/>
</dbReference>
<comment type="caution">
    <text evidence="1">The sequence shown here is derived from an EMBL/GenBank/DDBJ whole genome shotgun (WGS) entry which is preliminary data.</text>
</comment>
<organism evidence="1 2">
    <name type="scientific">Pyrocoelia pectoralis</name>
    <dbReference type="NCBI Taxonomy" id="417401"/>
    <lineage>
        <taxon>Eukaryota</taxon>
        <taxon>Metazoa</taxon>
        <taxon>Ecdysozoa</taxon>
        <taxon>Arthropoda</taxon>
        <taxon>Hexapoda</taxon>
        <taxon>Insecta</taxon>
        <taxon>Pterygota</taxon>
        <taxon>Neoptera</taxon>
        <taxon>Endopterygota</taxon>
        <taxon>Coleoptera</taxon>
        <taxon>Polyphaga</taxon>
        <taxon>Elateriformia</taxon>
        <taxon>Elateroidea</taxon>
        <taxon>Lampyridae</taxon>
        <taxon>Lampyrinae</taxon>
        <taxon>Pyrocoelia</taxon>
    </lineage>
</organism>
<sequence length="222" mass="26134">MRQSKLFEAVHKNITKFETKLDNYIPPPTSPLQLSSTDKRKEQFPAFDRKCVDTVPKICTWTYMTESELEDLFHLTNKRDIRRTIDQKMGDEYPKGLGRLLLVELMYSVFQICKTSRMNLRQTGTLLSIFYLTHQYFSSSFDTTTEKTYHFFKEYILQHCVECPPDTMQIFSYAESKNVVSFFCTLYLRNLPLIKLLTLPNFGFTVQYKLPPEPVKSKGKKK</sequence>
<dbReference type="Pfam" id="PF14769">
    <property type="entry name" value="CLAMP"/>
    <property type="match status" value="1"/>
</dbReference>
<dbReference type="InterPro" id="IPR032727">
    <property type="entry name" value="CLAMP"/>
</dbReference>
<reference evidence="1 2" key="1">
    <citation type="journal article" date="2024" name="Insects">
        <title>An Improved Chromosome-Level Genome Assembly of the Firefly Pyrocoelia pectoralis.</title>
        <authorList>
            <person name="Fu X."/>
            <person name="Meyer-Rochow V.B."/>
            <person name="Ballantyne L."/>
            <person name="Zhu X."/>
        </authorList>
    </citation>
    <scope>NUCLEOTIDE SEQUENCE [LARGE SCALE GENOMIC DNA]</scope>
    <source>
        <strain evidence="1">XCY_ONT2</strain>
    </source>
</reference>